<reference evidence="7" key="1">
    <citation type="journal article" date="2016" name="Nature">
        <title>The genome of the seagrass Zostera marina reveals angiosperm adaptation to the sea.</title>
        <authorList>
            <person name="Olsen J.L."/>
            <person name="Rouze P."/>
            <person name="Verhelst B."/>
            <person name="Lin Y.-C."/>
            <person name="Bayer T."/>
            <person name="Collen J."/>
            <person name="Dattolo E."/>
            <person name="De Paoli E."/>
            <person name="Dittami S."/>
            <person name="Maumus F."/>
            <person name="Michel G."/>
            <person name="Kersting A."/>
            <person name="Lauritano C."/>
            <person name="Lohaus R."/>
            <person name="Toepel M."/>
            <person name="Tonon T."/>
            <person name="Vanneste K."/>
            <person name="Amirebrahimi M."/>
            <person name="Brakel J."/>
            <person name="Bostroem C."/>
            <person name="Chovatia M."/>
            <person name="Grimwood J."/>
            <person name="Jenkins J.W."/>
            <person name="Jueterbock A."/>
            <person name="Mraz A."/>
            <person name="Stam W.T."/>
            <person name="Tice H."/>
            <person name="Bornberg-Bauer E."/>
            <person name="Green P.J."/>
            <person name="Pearson G.A."/>
            <person name="Procaccini G."/>
            <person name="Duarte C.M."/>
            <person name="Schmutz J."/>
            <person name="Reusch T.B.H."/>
            <person name="Van de Peer Y."/>
        </authorList>
    </citation>
    <scope>NUCLEOTIDE SEQUENCE [LARGE SCALE GENOMIC DNA]</scope>
    <source>
        <strain evidence="7">cv. Finnish</strain>
    </source>
</reference>
<dbReference type="InterPro" id="IPR001650">
    <property type="entry name" value="Helicase_C-like"/>
</dbReference>
<keyword evidence="2" id="KW-0378">Hydrolase</keyword>
<evidence type="ECO:0000256" key="2">
    <source>
        <dbReference type="ARBA" id="ARBA00022801"/>
    </source>
</evidence>
<dbReference type="OMA" id="PYFEQME"/>
<dbReference type="GO" id="GO:0000965">
    <property type="term" value="P:mitochondrial RNA 3'-end processing"/>
    <property type="evidence" value="ECO:0000318"/>
    <property type="project" value="GO_Central"/>
</dbReference>
<organism evidence="6 7">
    <name type="scientific">Zostera marina</name>
    <name type="common">Eelgrass</name>
    <dbReference type="NCBI Taxonomy" id="29655"/>
    <lineage>
        <taxon>Eukaryota</taxon>
        <taxon>Viridiplantae</taxon>
        <taxon>Streptophyta</taxon>
        <taxon>Embryophyta</taxon>
        <taxon>Tracheophyta</taxon>
        <taxon>Spermatophyta</taxon>
        <taxon>Magnoliopsida</taxon>
        <taxon>Liliopsida</taxon>
        <taxon>Zosteraceae</taxon>
        <taxon>Zostera</taxon>
    </lineage>
</organism>
<dbReference type="PROSITE" id="PS51194">
    <property type="entry name" value="HELICASE_CTER"/>
    <property type="match status" value="1"/>
</dbReference>
<evidence type="ECO:0000256" key="4">
    <source>
        <dbReference type="ARBA" id="ARBA00022840"/>
    </source>
</evidence>
<feature type="domain" description="Helicase C-terminal" evidence="5">
    <location>
        <begin position="1"/>
        <end position="123"/>
    </location>
</feature>
<name>A0A0K9NPX9_ZOSMR</name>
<dbReference type="AlphaFoldDB" id="A0A0K9NPX9"/>
<dbReference type="GO" id="GO:0005524">
    <property type="term" value="F:ATP binding"/>
    <property type="evidence" value="ECO:0007669"/>
    <property type="project" value="UniProtKB-KW"/>
</dbReference>
<dbReference type="SUPFAM" id="SSF52540">
    <property type="entry name" value="P-loop containing nucleoside triphosphate hydrolases"/>
    <property type="match status" value="1"/>
</dbReference>
<dbReference type="Pfam" id="PF00271">
    <property type="entry name" value="Helicase_C"/>
    <property type="match status" value="1"/>
</dbReference>
<dbReference type="Gene3D" id="3.40.50.300">
    <property type="entry name" value="P-loop containing nucleotide triphosphate hydrolases"/>
    <property type="match status" value="1"/>
</dbReference>
<dbReference type="GO" id="GO:0016787">
    <property type="term" value="F:hydrolase activity"/>
    <property type="evidence" value="ECO:0007669"/>
    <property type="project" value="UniProtKB-KW"/>
</dbReference>
<dbReference type="InterPro" id="IPR050699">
    <property type="entry name" value="RNA-DNA_Helicase"/>
</dbReference>
<evidence type="ECO:0000259" key="5">
    <source>
        <dbReference type="PROSITE" id="PS51194"/>
    </source>
</evidence>
<dbReference type="Gene3D" id="1.20.272.40">
    <property type="match status" value="1"/>
</dbReference>
<gene>
    <name evidence="6" type="ORF">ZOSMA_735G00020</name>
</gene>
<dbReference type="InterPro" id="IPR027417">
    <property type="entry name" value="P-loop_NTPase"/>
</dbReference>
<dbReference type="OrthoDB" id="1720756at2759"/>
<dbReference type="Proteomes" id="UP000036987">
    <property type="component" value="Unassembled WGS sequence"/>
</dbReference>
<dbReference type="PANTHER" id="PTHR12131:SF28">
    <property type="entry name" value="DEXH-BOX ATP-DEPENDENT RNA HELICASE DEXH18, MITOCHONDRIAL"/>
    <property type="match status" value="1"/>
</dbReference>
<dbReference type="GO" id="GO:0045025">
    <property type="term" value="C:mitochondrial degradosome"/>
    <property type="evidence" value="ECO:0000318"/>
    <property type="project" value="GO_Central"/>
</dbReference>
<accession>A0A0K9NPX9</accession>
<keyword evidence="1" id="KW-0547">Nucleotide-binding</keyword>
<dbReference type="GO" id="GO:0004386">
    <property type="term" value="F:helicase activity"/>
    <property type="evidence" value="ECO:0007669"/>
    <property type="project" value="UniProtKB-KW"/>
</dbReference>
<proteinExistence type="predicted"/>
<dbReference type="InterPro" id="IPR041082">
    <property type="entry name" value="Suv3_C_1"/>
</dbReference>
<keyword evidence="7" id="KW-1185">Reference proteome</keyword>
<keyword evidence="3" id="KW-0347">Helicase</keyword>
<evidence type="ECO:0000256" key="1">
    <source>
        <dbReference type="ARBA" id="ARBA00022741"/>
    </source>
</evidence>
<keyword evidence="4" id="KW-0067">ATP-binding</keyword>
<evidence type="ECO:0000313" key="6">
    <source>
        <dbReference type="EMBL" id="KMZ58826.1"/>
    </source>
</evidence>
<evidence type="ECO:0000256" key="3">
    <source>
        <dbReference type="ARBA" id="ARBA00022806"/>
    </source>
</evidence>
<comment type="caution">
    <text evidence="6">The sequence shown here is derived from an EMBL/GenBank/DDBJ whole genome shotgun (WGS) entry which is preliminary data.</text>
</comment>
<dbReference type="EMBL" id="LFYR01001868">
    <property type="protein sequence ID" value="KMZ58826.1"/>
    <property type="molecule type" value="Genomic_DNA"/>
</dbReference>
<protein>
    <recommendedName>
        <fullName evidence="5">Helicase C-terminal domain-containing protein</fullName>
    </recommendedName>
</protein>
<dbReference type="Gene3D" id="1.20.58.1080">
    <property type="match status" value="1"/>
</dbReference>
<evidence type="ECO:0000313" key="7">
    <source>
        <dbReference type="Proteomes" id="UP000036987"/>
    </source>
</evidence>
<dbReference type="PANTHER" id="PTHR12131">
    <property type="entry name" value="ATP-DEPENDENT RNA AND DNA HELICASE"/>
    <property type="match status" value="1"/>
</dbReference>
<dbReference type="Pfam" id="PF18147">
    <property type="entry name" value="Suv3_C_1"/>
    <property type="match status" value="1"/>
</dbReference>
<dbReference type="STRING" id="29655.A0A0K9NPX9"/>
<sequence>MIYGSLPSYTRQRQAELFNEENNNFDILIATDAVGMGMNLNIRRVVFSSFLKYDRYGQHQISASQVKQIAGRAGMRGSPYHHGLCTTLEDCDLQYLRHCLEKPLGDMQQMGLFPLYEHLNSFMNLAKEKLEFYNMLTRFKESSCMDDEYFMCDVEQFETVAFALRSISTGLSFKERFNFCMAPVNIKNRDVMRHLCIFAELYSKNLPITFSIELDTTSSIEDERDLMVLETYNQILTVYIWLSQQLDIQRFTQIKEAEMIISNINSSISNFLFKAVK</sequence>